<keyword evidence="2" id="KW-1185">Reference proteome</keyword>
<organism evidence="1 2">
    <name type="scientific">Gossypium australe</name>
    <dbReference type="NCBI Taxonomy" id="47621"/>
    <lineage>
        <taxon>Eukaryota</taxon>
        <taxon>Viridiplantae</taxon>
        <taxon>Streptophyta</taxon>
        <taxon>Embryophyta</taxon>
        <taxon>Tracheophyta</taxon>
        <taxon>Spermatophyta</taxon>
        <taxon>Magnoliopsida</taxon>
        <taxon>eudicotyledons</taxon>
        <taxon>Gunneridae</taxon>
        <taxon>Pentapetalae</taxon>
        <taxon>rosids</taxon>
        <taxon>malvids</taxon>
        <taxon>Malvales</taxon>
        <taxon>Malvaceae</taxon>
        <taxon>Malvoideae</taxon>
        <taxon>Gossypium</taxon>
    </lineage>
</organism>
<evidence type="ECO:0000313" key="1">
    <source>
        <dbReference type="EMBL" id="KAA3461236.1"/>
    </source>
</evidence>
<reference evidence="2" key="1">
    <citation type="journal article" date="2019" name="Plant Biotechnol. J.">
        <title>Genome sequencing of the Australian wild diploid species Gossypium australe highlights disease resistance and delayed gland morphogenesis.</title>
        <authorList>
            <person name="Cai Y."/>
            <person name="Cai X."/>
            <person name="Wang Q."/>
            <person name="Wang P."/>
            <person name="Zhang Y."/>
            <person name="Cai C."/>
            <person name="Xu Y."/>
            <person name="Wang K."/>
            <person name="Zhou Z."/>
            <person name="Wang C."/>
            <person name="Geng S."/>
            <person name="Li B."/>
            <person name="Dong Q."/>
            <person name="Hou Y."/>
            <person name="Wang H."/>
            <person name="Ai P."/>
            <person name="Liu Z."/>
            <person name="Yi F."/>
            <person name="Sun M."/>
            <person name="An G."/>
            <person name="Cheng J."/>
            <person name="Zhang Y."/>
            <person name="Shi Q."/>
            <person name="Xie Y."/>
            <person name="Shi X."/>
            <person name="Chang Y."/>
            <person name="Huang F."/>
            <person name="Chen Y."/>
            <person name="Hong S."/>
            <person name="Mi L."/>
            <person name="Sun Q."/>
            <person name="Zhang L."/>
            <person name="Zhou B."/>
            <person name="Peng R."/>
            <person name="Zhang X."/>
            <person name="Liu F."/>
        </authorList>
    </citation>
    <scope>NUCLEOTIDE SEQUENCE [LARGE SCALE GENOMIC DNA]</scope>
    <source>
        <strain evidence="2">cv. PA1801</strain>
    </source>
</reference>
<sequence>MASTPNLETNETVGTLIAETGSQTLKAEDKALFQSMSRALERVAGTHSRSGGRGSITKRLQLNGVELFSGVIRVSPTGAQPEQVNWDYFKTAFHSKYVGASYVEAR</sequence>
<dbReference type="Proteomes" id="UP000325315">
    <property type="component" value="Unassembled WGS sequence"/>
</dbReference>
<proteinExistence type="predicted"/>
<dbReference type="EMBL" id="SMMG02000009">
    <property type="protein sequence ID" value="KAA3461236.1"/>
    <property type="molecule type" value="Genomic_DNA"/>
</dbReference>
<accession>A0A5B6UX43</accession>
<evidence type="ECO:0000313" key="2">
    <source>
        <dbReference type="Proteomes" id="UP000325315"/>
    </source>
</evidence>
<name>A0A5B6UX43_9ROSI</name>
<dbReference type="AlphaFoldDB" id="A0A5B6UX43"/>
<gene>
    <name evidence="1" type="ORF">EPI10_027823</name>
</gene>
<comment type="caution">
    <text evidence="1">The sequence shown here is derived from an EMBL/GenBank/DDBJ whole genome shotgun (WGS) entry which is preliminary data.</text>
</comment>
<protein>
    <submittedName>
        <fullName evidence="1">1-phosphatidylinositol-4,5-bisphosphate phosphodiesterase beta-2</fullName>
    </submittedName>
</protein>